<name>A0A7J7KX90_9MAGN</name>
<accession>A0A7J7KX90</accession>
<dbReference type="InterPro" id="IPR053151">
    <property type="entry name" value="RNase_H-like"/>
</dbReference>
<evidence type="ECO:0000259" key="1">
    <source>
        <dbReference type="Pfam" id="PF13456"/>
    </source>
</evidence>
<proteinExistence type="predicted"/>
<dbReference type="Gene3D" id="3.30.420.10">
    <property type="entry name" value="Ribonuclease H-like superfamily/Ribonuclease H"/>
    <property type="match status" value="1"/>
</dbReference>
<protein>
    <recommendedName>
        <fullName evidence="1">RNase H type-1 domain-containing protein</fullName>
    </recommendedName>
</protein>
<gene>
    <name evidence="2" type="ORF">GIB67_023307</name>
</gene>
<dbReference type="InterPro" id="IPR036397">
    <property type="entry name" value="RNaseH_sf"/>
</dbReference>
<feature type="domain" description="RNase H type-1" evidence="1">
    <location>
        <begin position="73"/>
        <end position="166"/>
    </location>
</feature>
<dbReference type="PANTHER" id="PTHR47723">
    <property type="entry name" value="OS05G0353850 PROTEIN"/>
    <property type="match status" value="1"/>
</dbReference>
<dbReference type="AlphaFoldDB" id="A0A7J7KX90"/>
<dbReference type="GO" id="GO:0003676">
    <property type="term" value="F:nucleic acid binding"/>
    <property type="evidence" value="ECO:0007669"/>
    <property type="project" value="InterPro"/>
</dbReference>
<evidence type="ECO:0000313" key="2">
    <source>
        <dbReference type="EMBL" id="KAF6134948.1"/>
    </source>
</evidence>
<dbReference type="Pfam" id="PF13456">
    <property type="entry name" value="RVT_3"/>
    <property type="match status" value="1"/>
</dbReference>
<dbReference type="PANTHER" id="PTHR47723:SF19">
    <property type="entry name" value="POLYNUCLEOTIDYL TRANSFERASE, RIBONUCLEASE H-LIKE SUPERFAMILY PROTEIN"/>
    <property type="match status" value="1"/>
</dbReference>
<dbReference type="SUPFAM" id="SSF53098">
    <property type="entry name" value="Ribonuclease H-like"/>
    <property type="match status" value="1"/>
</dbReference>
<keyword evidence="3" id="KW-1185">Reference proteome</keyword>
<evidence type="ECO:0000313" key="3">
    <source>
        <dbReference type="Proteomes" id="UP000541444"/>
    </source>
</evidence>
<dbReference type="Proteomes" id="UP000541444">
    <property type="component" value="Unassembled WGS sequence"/>
</dbReference>
<sequence>MRAAFTLTKMGDNKRARDLYHSWEIHPLFVLLVTKYCSWKAPEVGKILLNNDESFTAYREGYGGMARFYNWEISFCYSGRTQPRSMAHSEMIAIERGLQLCLVKGHNSLSIAIDFMQMVAYIKEKKAPPWDCMLLQQSIFSLTEKMQSFEIYHVLREANRCPDFLGSFCTSIGELDMPNDSLPP</sequence>
<dbReference type="CDD" id="cd06222">
    <property type="entry name" value="RNase_H_like"/>
    <property type="match status" value="1"/>
</dbReference>
<dbReference type="InterPro" id="IPR012337">
    <property type="entry name" value="RNaseH-like_sf"/>
</dbReference>
<dbReference type="InterPro" id="IPR044730">
    <property type="entry name" value="RNase_H-like_dom_plant"/>
</dbReference>
<dbReference type="OrthoDB" id="1752183at2759"/>
<comment type="caution">
    <text evidence="2">The sequence shown here is derived from an EMBL/GenBank/DDBJ whole genome shotgun (WGS) entry which is preliminary data.</text>
</comment>
<dbReference type="InterPro" id="IPR002156">
    <property type="entry name" value="RNaseH_domain"/>
</dbReference>
<feature type="non-terminal residue" evidence="2">
    <location>
        <position position="184"/>
    </location>
</feature>
<dbReference type="GO" id="GO:0004523">
    <property type="term" value="F:RNA-DNA hybrid ribonuclease activity"/>
    <property type="evidence" value="ECO:0007669"/>
    <property type="project" value="InterPro"/>
</dbReference>
<organism evidence="2 3">
    <name type="scientific">Kingdonia uniflora</name>
    <dbReference type="NCBI Taxonomy" id="39325"/>
    <lineage>
        <taxon>Eukaryota</taxon>
        <taxon>Viridiplantae</taxon>
        <taxon>Streptophyta</taxon>
        <taxon>Embryophyta</taxon>
        <taxon>Tracheophyta</taxon>
        <taxon>Spermatophyta</taxon>
        <taxon>Magnoliopsida</taxon>
        <taxon>Ranunculales</taxon>
        <taxon>Circaeasteraceae</taxon>
        <taxon>Kingdonia</taxon>
    </lineage>
</organism>
<reference evidence="2 3" key="1">
    <citation type="journal article" date="2020" name="IScience">
        <title>Genome Sequencing of the Endangered Kingdonia uniflora (Circaeasteraceae, Ranunculales) Reveals Potential Mechanisms of Evolutionary Specialization.</title>
        <authorList>
            <person name="Sun Y."/>
            <person name="Deng T."/>
            <person name="Zhang A."/>
            <person name="Moore M.J."/>
            <person name="Landis J.B."/>
            <person name="Lin N."/>
            <person name="Zhang H."/>
            <person name="Zhang X."/>
            <person name="Huang J."/>
            <person name="Zhang X."/>
            <person name="Sun H."/>
            <person name="Wang H."/>
        </authorList>
    </citation>
    <scope>NUCLEOTIDE SEQUENCE [LARGE SCALE GENOMIC DNA]</scope>
    <source>
        <strain evidence="2">TB1705</strain>
        <tissue evidence="2">Leaf</tissue>
    </source>
</reference>
<dbReference type="EMBL" id="JACGCM010002823">
    <property type="protein sequence ID" value="KAF6134948.1"/>
    <property type="molecule type" value="Genomic_DNA"/>
</dbReference>